<proteinExistence type="predicted"/>
<reference evidence="4" key="1">
    <citation type="submission" date="2018-02" db="EMBL/GenBank/DDBJ databases">
        <authorList>
            <person name="Hausmann B."/>
        </authorList>
    </citation>
    <scope>NUCLEOTIDE SEQUENCE [LARGE SCALE GENOMIC DNA]</scope>
    <source>
        <strain evidence="4">Peat soil MAG SbA1</strain>
    </source>
</reference>
<name>A0A2U3KH08_9BACT</name>
<feature type="region of interest" description="Disordered" evidence="1">
    <location>
        <begin position="303"/>
        <end position="330"/>
    </location>
</feature>
<feature type="domain" description="AAA" evidence="2">
    <location>
        <begin position="22"/>
        <end position="196"/>
    </location>
</feature>
<organism evidence="3 4">
    <name type="scientific">Candidatus Sulfotelmatobacter kueseliae</name>
    <dbReference type="NCBI Taxonomy" id="2042962"/>
    <lineage>
        <taxon>Bacteria</taxon>
        <taxon>Pseudomonadati</taxon>
        <taxon>Acidobacteriota</taxon>
        <taxon>Terriglobia</taxon>
        <taxon>Terriglobales</taxon>
        <taxon>Candidatus Korobacteraceae</taxon>
        <taxon>Candidatus Sulfotelmatobacter</taxon>
    </lineage>
</organism>
<dbReference type="EMBL" id="OMOD01000115">
    <property type="protein sequence ID" value="SPF38939.1"/>
    <property type="molecule type" value="Genomic_DNA"/>
</dbReference>
<protein>
    <recommendedName>
        <fullName evidence="2">AAA domain-containing protein</fullName>
    </recommendedName>
</protein>
<dbReference type="Pfam" id="PF13614">
    <property type="entry name" value="AAA_31"/>
    <property type="match status" value="1"/>
</dbReference>
<dbReference type="Gene3D" id="3.40.50.300">
    <property type="entry name" value="P-loop containing nucleotide triphosphate hydrolases"/>
    <property type="match status" value="1"/>
</dbReference>
<accession>A0A2U3KH08</accession>
<gene>
    <name evidence="3" type="ORF">SBA1_230005</name>
</gene>
<dbReference type="AlphaFoldDB" id="A0A2U3KH08"/>
<dbReference type="SUPFAM" id="SSF52540">
    <property type="entry name" value="P-loop containing nucleoside triphosphate hydrolases"/>
    <property type="match status" value="1"/>
</dbReference>
<dbReference type="CDD" id="cd02042">
    <property type="entry name" value="ParAB_family"/>
    <property type="match status" value="1"/>
</dbReference>
<dbReference type="InterPro" id="IPR025669">
    <property type="entry name" value="AAA_dom"/>
</dbReference>
<evidence type="ECO:0000313" key="4">
    <source>
        <dbReference type="Proteomes" id="UP000238701"/>
    </source>
</evidence>
<dbReference type="InterPro" id="IPR027417">
    <property type="entry name" value="P-loop_NTPase"/>
</dbReference>
<dbReference type="PANTHER" id="PTHR13696">
    <property type="entry name" value="P-LOOP CONTAINING NUCLEOSIDE TRIPHOSPHATE HYDROLASE"/>
    <property type="match status" value="1"/>
</dbReference>
<feature type="compositionally biased region" description="Low complexity" evidence="1">
    <location>
        <begin position="303"/>
        <end position="319"/>
    </location>
</feature>
<dbReference type="Proteomes" id="UP000238701">
    <property type="component" value="Unassembled WGS sequence"/>
</dbReference>
<dbReference type="InterPro" id="IPR050678">
    <property type="entry name" value="DNA_Partitioning_ATPase"/>
</dbReference>
<evidence type="ECO:0000256" key="1">
    <source>
        <dbReference type="SAM" id="MobiDB-lite"/>
    </source>
</evidence>
<evidence type="ECO:0000259" key="2">
    <source>
        <dbReference type="Pfam" id="PF13614"/>
    </source>
</evidence>
<evidence type="ECO:0000313" key="3">
    <source>
        <dbReference type="EMBL" id="SPF38939.1"/>
    </source>
</evidence>
<dbReference type="FunFam" id="3.40.50.300:FF:000285">
    <property type="entry name" value="Sporulation initiation inhibitor Soj"/>
    <property type="match status" value="1"/>
</dbReference>
<dbReference type="PANTHER" id="PTHR13696:SF52">
    <property type="entry name" value="PARA FAMILY PROTEIN CT_582"/>
    <property type="match status" value="1"/>
</dbReference>
<sequence>MRRVAHYAAELALVSPYTPMGRVIAIANQKGGVGKTTTAINLAASFAAAEVNTLLVDCDPQSNTTSGLGFAKDPGRISSYHMIMGAASAEEALLTTELEQLWLIPSHKNLVGANLELVDAEGREFRLREALAPLRDRFQFIVLDCPPALDLLTLNALVAADAVLIPMQGEYFALEGISELLDTIDRIRQGLNPGLGIEAVVLTMFDDRTNLAQQVRAELQNFFGEKLCATTVPRNIRLAEAPSYGKPALVYDPRSKGAESYIRLAKEIIERQALGTGLRTSDLGPQPAAVSDQAVAPAAGGIAEGAEAPAGQQGAAVEEIPAADEMDKTA</sequence>